<reference evidence="1" key="1">
    <citation type="journal article" date="2015" name="Nature">
        <title>Complex archaea that bridge the gap between prokaryotes and eukaryotes.</title>
        <authorList>
            <person name="Spang A."/>
            <person name="Saw J.H."/>
            <person name="Jorgensen S.L."/>
            <person name="Zaremba-Niedzwiedzka K."/>
            <person name="Martijn J."/>
            <person name="Lind A.E."/>
            <person name="van Eijk R."/>
            <person name="Schleper C."/>
            <person name="Guy L."/>
            <person name="Ettema T.J."/>
        </authorList>
    </citation>
    <scope>NUCLEOTIDE SEQUENCE</scope>
</reference>
<sequence>MVKPIKNCIVFLMIMAFISGCYTFNRSHNADHNRALKKDMGALHKDVDSFLGTAEPSQLSDR</sequence>
<accession>A0A0F9MXA9</accession>
<dbReference type="AlphaFoldDB" id="A0A0F9MXA9"/>
<comment type="caution">
    <text evidence="1">The sequence shown here is derived from an EMBL/GenBank/DDBJ whole genome shotgun (WGS) entry which is preliminary data.</text>
</comment>
<dbReference type="EMBL" id="LAZR01008048">
    <property type="protein sequence ID" value="KKM81270.1"/>
    <property type="molecule type" value="Genomic_DNA"/>
</dbReference>
<evidence type="ECO:0000313" key="1">
    <source>
        <dbReference type="EMBL" id="KKM81270.1"/>
    </source>
</evidence>
<proteinExistence type="predicted"/>
<dbReference type="PROSITE" id="PS51257">
    <property type="entry name" value="PROKAR_LIPOPROTEIN"/>
    <property type="match status" value="1"/>
</dbReference>
<gene>
    <name evidence="1" type="ORF">LCGC14_1331500</name>
</gene>
<protein>
    <submittedName>
        <fullName evidence="1">Uncharacterized protein</fullName>
    </submittedName>
</protein>
<organism evidence="1">
    <name type="scientific">marine sediment metagenome</name>
    <dbReference type="NCBI Taxonomy" id="412755"/>
    <lineage>
        <taxon>unclassified sequences</taxon>
        <taxon>metagenomes</taxon>
        <taxon>ecological metagenomes</taxon>
    </lineage>
</organism>
<name>A0A0F9MXA9_9ZZZZ</name>